<organism evidence="6 7">
    <name type="scientific">Neobacillus niacini</name>
    <dbReference type="NCBI Taxonomy" id="86668"/>
    <lineage>
        <taxon>Bacteria</taxon>
        <taxon>Bacillati</taxon>
        <taxon>Bacillota</taxon>
        <taxon>Bacilli</taxon>
        <taxon>Bacillales</taxon>
        <taxon>Bacillaceae</taxon>
        <taxon>Neobacillus</taxon>
    </lineage>
</organism>
<dbReference type="Pfam" id="PF03323">
    <property type="entry name" value="GerA"/>
    <property type="match status" value="1"/>
</dbReference>
<feature type="transmembrane region" description="Helical" evidence="5">
    <location>
        <begin position="309"/>
        <end position="328"/>
    </location>
</feature>
<evidence type="ECO:0000256" key="4">
    <source>
        <dbReference type="PIRNR" id="PIRNR005690"/>
    </source>
</evidence>
<dbReference type="Proteomes" id="UP000548423">
    <property type="component" value="Unassembled WGS sequence"/>
</dbReference>
<comment type="similarity">
    <text evidence="2 4">Belongs to the GerABKA family.</text>
</comment>
<dbReference type="GO" id="GO:0005886">
    <property type="term" value="C:plasma membrane"/>
    <property type="evidence" value="ECO:0007669"/>
    <property type="project" value="UniProtKB-SubCell"/>
</dbReference>
<evidence type="ECO:0000313" key="6">
    <source>
        <dbReference type="EMBL" id="NYE06833.1"/>
    </source>
</evidence>
<feature type="transmembrane region" description="Helical" evidence="5">
    <location>
        <begin position="435"/>
        <end position="459"/>
    </location>
</feature>
<comment type="caution">
    <text evidence="6">The sequence shown here is derived from an EMBL/GenBank/DDBJ whole genome shotgun (WGS) entry which is preliminary data.</text>
</comment>
<reference evidence="7" key="2">
    <citation type="submission" date="2020-08" db="EMBL/GenBank/DDBJ databases">
        <title>The Agave Microbiome: Exploring the role of microbial communities in plant adaptations to desert environments.</title>
        <authorList>
            <person name="Partida-Martinez L.P."/>
        </authorList>
    </citation>
    <scope>NUCLEOTIDE SEQUENCE [LARGE SCALE GENOMIC DNA]</scope>
    <source>
        <strain evidence="7">AT2.8</strain>
    </source>
</reference>
<dbReference type="PANTHER" id="PTHR22550">
    <property type="entry name" value="SPORE GERMINATION PROTEIN"/>
    <property type="match status" value="1"/>
</dbReference>
<dbReference type="PIRSF" id="PIRSF005690">
    <property type="entry name" value="GerBA"/>
    <property type="match status" value="1"/>
</dbReference>
<protein>
    <submittedName>
        <fullName evidence="6">Spore germination protein KA</fullName>
    </submittedName>
</protein>
<dbReference type="AlphaFoldDB" id="A0A852TDG4"/>
<dbReference type="EMBL" id="JACCBX010000007">
    <property type="protein sequence ID" value="NYE06833.1"/>
    <property type="molecule type" value="Genomic_DNA"/>
</dbReference>
<feature type="transmembrane region" description="Helical" evidence="5">
    <location>
        <begin position="401"/>
        <end position="423"/>
    </location>
</feature>
<sequence length="512" mass="57208">MRRPLFKKIKTNQLEISEELLQSDESVKNDYISGNLLLDIPKIKELYSYPKNIDFKVREFTIHMMGRKAVLFFIPSMTETKLIDEEIIKPLILAAKEIIDIPSAISISSIKEEKLISAAVSELNTGATLLLVDGLNVIYVLNTSSSAGRSVEKPQNETTLLGPKESFVERADQNISLIRKKIRSEDFTVEKMIIGGRSKNEVYIIYNKELAGEKVLAEVKSRIGAVQKDAVQNLGLLIQHIEDRSTSLFPTILQTERPDRAASFIEDGHVIVVMNNSPFALVTPATFWSFYHSADDHYLRFIYGNFTRLLRMTAMFITLFTPSIYIAITNYHIEMLPADLLLAIAGAREMVPFPAILELLMMEMAFELIREAGIRVPTPIGPTIGIVGALILGQAAVEANVVSPIVVIVVALTGLSSFAISDVNLNYAIRIARFGFLLSASLFGIFGMVGIFMIGLFYLSVVKTFGVPYLAPLTPKYKSSKDTLFRRVLKNEKFRPAFVKTKDLTKEPVQNE</sequence>
<dbReference type="PANTHER" id="PTHR22550:SF5">
    <property type="entry name" value="LEUCINE ZIPPER PROTEIN 4"/>
    <property type="match status" value="1"/>
</dbReference>
<name>A0A852TDG4_9BACI</name>
<keyword evidence="5" id="KW-0812">Transmembrane</keyword>
<comment type="subcellular location">
    <subcellularLocation>
        <location evidence="4">Cell membrane</location>
    </subcellularLocation>
    <subcellularLocation>
        <location evidence="1">Membrane</location>
        <topology evidence="1">Multi-pass membrane protein</topology>
    </subcellularLocation>
</comment>
<reference evidence="7" key="1">
    <citation type="submission" date="2020-07" db="EMBL/GenBank/DDBJ databases">
        <authorList>
            <person name="Partida-Martinez L."/>
            <person name="Huntemann M."/>
            <person name="Clum A."/>
            <person name="Wang J."/>
            <person name="Palaniappan K."/>
            <person name="Ritter S."/>
            <person name="Chen I.-M."/>
            <person name="Stamatis D."/>
            <person name="Reddy T."/>
            <person name="O'Malley R."/>
            <person name="Daum C."/>
            <person name="Shapiro N."/>
            <person name="Ivanova N."/>
            <person name="Kyrpides N."/>
            <person name="Woyke T."/>
        </authorList>
    </citation>
    <scope>NUCLEOTIDE SEQUENCE [LARGE SCALE GENOMIC DNA]</scope>
    <source>
        <strain evidence="7">AT2.8</strain>
    </source>
</reference>
<evidence type="ECO:0000256" key="3">
    <source>
        <dbReference type="ARBA" id="ARBA00023136"/>
    </source>
</evidence>
<gene>
    <name evidence="6" type="ORF">F4694_003613</name>
</gene>
<evidence type="ECO:0000256" key="2">
    <source>
        <dbReference type="ARBA" id="ARBA00005278"/>
    </source>
</evidence>
<accession>A0A852TDG4</accession>
<dbReference type="GO" id="GO:0009847">
    <property type="term" value="P:spore germination"/>
    <property type="evidence" value="ECO:0007669"/>
    <property type="project" value="UniProtKB-UniRule"/>
</dbReference>
<evidence type="ECO:0000256" key="1">
    <source>
        <dbReference type="ARBA" id="ARBA00004141"/>
    </source>
</evidence>
<keyword evidence="3 4" id="KW-0472">Membrane</keyword>
<dbReference type="InterPro" id="IPR004995">
    <property type="entry name" value="Spore_Ger"/>
</dbReference>
<feature type="transmembrane region" description="Helical" evidence="5">
    <location>
        <begin position="372"/>
        <end position="395"/>
    </location>
</feature>
<proteinExistence type="inferred from homology"/>
<dbReference type="InterPro" id="IPR050768">
    <property type="entry name" value="UPF0353/GerABKA_families"/>
</dbReference>
<evidence type="ECO:0000256" key="5">
    <source>
        <dbReference type="SAM" id="Phobius"/>
    </source>
</evidence>
<evidence type="ECO:0000313" key="7">
    <source>
        <dbReference type="Proteomes" id="UP000548423"/>
    </source>
</evidence>
<keyword evidence="5" id="KW-1133">Transmembrane helix</keyword>